<keyword evidence="3" id="KW-1185">Reference proteome</keyword>
<proteinExistence type="predicted"/>
<feature type="region of interest" description="Disordered" evidence="1">
    <location>
        <begin position="244"/>
        <end position="299"/>
    </location>
</feature>
<evidence type="ECO:0000313" key="3">
    <source>
        <dbReference type="Proteomes" id="UP000075880"/>
    </source>
</evidence>
<accession>A0AAG5DLG5</accession>
<sequence length="299" mass="32081">RSSRGVVPGASSRKLTQVSVPLTARRLAASSRRAFRVGAVTDDVGVAVVAHEVVVRPGVAVLDGVPGGHAARHPRGTVVDDLREVGEVGTGVAVRVAIDEVDRQRVLVEPVVDDVPDHAILGQVQPEVPDDGDVLAGLREAGRVAAVVVRVYARAGVRLCQQLELVVPVELRHPVGRKVAGQQAAGNLLPLPVVLLQYGGFAPRRHRHLHRLTVVARAAESRCRGAAKVGVSGRAKVEVAVPGELPETGGRHRDQHHHCQHRFRSQLCAPRHRKNAIGEQDFRRRTETVTEGPVASCEH</sequence>
<reference evidence="2" key="1">
    <citation type="submission" date="2024-04" db="UniProtKB">
        <authorList>
            <consortium name="EnsemblMetazoa"/>
        </authorList>
    </citation>
    <scope>IDENTIFICATION</scope>
    <source>
        <strain evidence="2">EBRO</strain>
    </source>
</reference>
<evidence type="ECO:0000256" key="1">
    <source>
        <dbReference type="SAM" id="MobiDB-lite"/>
    </source>
</evidence>
<feature type="compositionally biased region" description="Basic residues" evidence="1">
    <location>
        <begin position="253"/>
        <end position="275"/>
    </location>
</feature>
<evidence type="ECO:0000313" key="2">
    <source>
        <dbReference type="EnsemblMetazoa" id="ENSAATROPP011619"/>
    </source>
</evidence>
<name>A0AAG5DLG5_ANOAO</name>
<protein>
    <submittedName>
        <fullName evidence="2">Uncharacterized protein</fullName>
    </submittedName>
</protein>
<organism evidence="2 3">
    <name type="scientific">Anopheles atroparvus</name>
    <name type="common">European mosquito</name>
    <dbReference type="NCBI Taxonomy" id="41427"/>
    <lineage>
        <taxon>Eukaryota</taxon>
        <taxon>Metazoa</taxon>
        <taxon>Ecdysozoa</taxon>
        <taxon>Arthropoda</taxon>
        <taxon>Hexapoda</taxon>
        <taxon>Insecta</taxon>
        <taxon>Pterygota</taxon>
        <taxon>Neoptera</taxon>
        <taxon>Endopterygota</taxon>
        <taxon>Diptera</taxon>
        <taxon>Nematocera</taxon>
        <taxon>Culicoidea</taxon>
        <taxon>Culicidae</taxon>
        <taxon>Anophelinae</taxon>
        <taxon>Anopheles</taxon>
    </lineage>
</organism>
<dbReference type="Proteomes" id="UP000075880">
    <property type="component" value="Unassembled WGS sequence"/>
</dbReference>
<dbReference type="AlphaFoldDB" id="A0AAG5DLG5"/>
<dbReference type="EnsemblMetazoa" id="ENSAATROPT012801">
    <property type="protein sequence ID" value="ENSAATROPP011619"/>
    <property type="gene ID" value="ENSAATROPG010424"/>
</dbReference>